<feature type="compositionally biased region" description="Low complexity" evidence="1">
    <location>
        <begin position="211"/>
        <end position="249"/>
    </location>
</feature>
<organism evidence="2 3">
    <name type="scientific">Panthera pardus</name>
    <name type="common">Leopard</name>
    <name type="synonym">Felis pardus</name>
    <dbReference type="NCBI Taxonomy" id="9691"/>
    <lineage>
        <taxon>Eukaryota</taxon>
        <taxon>Metazoa</taxon>
        <taxon>Chordata</taxon>
        <taxon>Craniata</taxon>
        <taxon>Vertebrata</taxon>
        <taxon>Euteleostomi</taxon>
        <taxon>Mammalia</taxon>
        <taxon>Eutheria</taxon>
        <taxon>Laurasiatheria</taxon>
        <taxon>Carnivora</taxon>
        <taxon>Feliformia</taxon>
        <taxon>Felidae</taxon>
        <taxon>Pantherinae</taxon>
        <taxon>Panthera</taxon>
    </lineage>
</organism>
<feature type="compositionally biased region" description="Basic and acidic residues" evidence="1">
    <location>
        <begin position="638"/>
        <end position="649"/>
    </location>
</feature>
<feature type="compositionally biased region" description="Low complexity" evidence="1">
    <location>
        <begin position="279"/>
        <end position="288"/>
    </location>
</feature>
<evidence type="ECO:0000313" key="2">
    <source>
        <dbReference type="Proteomes" id="UP001165780"/>
    </source>
</evidence>
<feature type="region of interest" description="Disordered" evidence="1">
    <location>
        <begin position="1"/>
        <end position="179"/>
    </location>
</feature>
<proteinExistence type="predicted"/>
<sequence>MPRASRGPARPKGSEGPRWQGEAWAARGGVAGGLVRTPPRPPSSSSSSSSSWRRRGPRQASHLWPGVLAPPGSDRLRAWPAPPGPSASIPPTRLRLGPEAPASARPAARGPHAVHPARWQHPQNAARRSPSHPHAGRLGPRAQRPAAGTPSPTASARRAWPGGPRRGAKGRPAALAGNRTRVNCLEGSYAHHYTTNAARPGPARRGRPRVRSGAFSPWRSLAAAAAARRSPAPTSRPAAALPGHHGPPATTGSGHPEPQPRPSDSAAPAGRRARPPAHLPALRPAPGARRPPPPASGGRSGRLAALGPSEAGWGAPPRPRPGVFRVLRGPQLAARPGPAPRGKEQRGRPPGLTHHLPHPHGTGPICLPPDPHPRRLRGCAAARLGGTSPRSSLWLPRGPHEAPAARWRPSVRPRATQRAGARWTVGRPGTRRRPDDGRPRRSAPAPPSGARGGTQSCAGHQKGHLASPSGNRTPVSRVTGGDTHHYTNEDGGGRTPGRPPDPSPAASPRLPLPALDALPCTGARPGPRPTRPHPRFGPLSRTAAPGPDSESTRTRAHTRTRTALSTPNERCLSLVCQAGIAPGEKAPDGKRGCEGQGEGEGEDRPPPAPTEQTLMLTLTLTTGGDRQRRRPAPLGKPSVDHVRSPTDSRWHRHPHPQDPSVPNVRVAQALDSLRPDSPPPLPCRRGFLFHR</sequence>
<dbReference type="GeneID" id="128778908"/>
<name>A0A9W2W3N4_PANPR</name>
<feature type="compositionally biased region" description="Low complexity" evidence="1">
    <location>
        <begin position="506"/>
        <end position="525"/>
    </location>
</feature>
<protein>
    <submittedName>
        <fullName evidence="3">Collagen alpha-1(III) chain-like</fullName>
    </submittedName>
</protein>
<keyword evidence="2" id="KW-1185">Reference proteome</keyword>
<accession>A0A9W2W3N4</accession>
<reference evidence="3" key="1">
    <citation type="submission" date="2025-08" db="UniProtKB">
        <authorList>
            <consortium name="RefSeq"/>
        </authorList>
    </citation>
    <scope>IDENTIFICATION</scope>
    <source>
        <tissue evidence="3">Whole blood</tissue>
    </source>
</reference>
<gene>
    <name evidence="3" type="primary">LOC128778908</name>
</gene>
<feature type="compositionally biased region" description="Low complexity" evidence="1">
    <location>
        <begin position="613"/>
        <end position="622"/>
    </location>
</feature>
<feature type="compositionally biased region" description="Low complexity" evidence="1">
    <location>
        <begin position="349"/>
        <end position="364"/>
    </location>
</feature>
<dbReference type="Proteomes" id="UP001165780">
    <property type="component" value="Unplaced"/>
</dbReference>
<feature type="compositionally biased region" description="Low complexity" evidence="1">
    <location>
        <begin position="86"/>
        <end position="113"/>
    </location>
</feature>
<dbReference type="AlphaFoldDB" id="A0A9W2W3N4"/>
<feature type="compositionally biased region" description="Basic and acidic residues" evidence="1">
    <location>
        <begin position="482"/>
        <end position="492"/>
    </location>
</feature>
<feature type="region of interest" description="Disordered" evidence="1">
    <location>
        <begin position="191"/>
        <end position="691"/>
    </location>
</feature>
<evidence type="ECO:0000256" key="1">
    <source>
        <dbReference type="SAM" id="MobiDB-lite"/>
    </source>
</evidence>
<dbReference type="RefSeq" id="XP_053765494.1">
    <property type="nucleotide sequence ID" value="XM_053909519.1"/>
</dbReference>
<evidence type="ECO:0000313" key="3">
    <source>
        <dbReference type="RefSeq" id="XP_053765494.1"/>
    </source>
</evidence>
<feature type="compositionally biased region" description="Low complexity" evidence="1">
    <location>
        <begin position="145"/>
        <end position="163"/>
    </location>
</feature>